<organism evidence="3 4">
    <name type="scientific">Sorangium cellulosum</name>
    <name type="common">Polyangium cellulosum</name>
    <dbReference type="NCBI Taxonomy" id="56"/>
    <lineage>
        <taxon>Bacteria</taxon>
        <taxon>Pseudomonadati</taxon>
        <taxon>Myxococcota</taxon>
        <taxon>Polyangia</taxon>
        <taxon>Polyangiales</taxon>
        <taxon>Polyangiaceae</taxon>
        <taxon>Sorangium</taxon>
    </lineage>
</organism>
<dbReference type="OrthoDB" id="9804312at2"/>
<dbReference type="PANTHER" id="PTHR43861">
    <property type="entry name" value="TRANS-ACONITATE 2-METHYLTRANSFERASE-RELATED"/>
    <property type="match status" value="1"/>
</dbReference>
<dbReference type="CDD" id="cd02440">
    <property type="entry name" value="AdoMet_MTases"/>
    <property type="match status" value="1"/>
</dbReference>
<dbReference type="InterPro" id="IPR029063">
    <property type="entry name" value="SAM-dependent_MTases_sf"/>
</dbReference>
<protein>
    <submittedName>
        <fullName evidence="3">SAM-dependent methyltransferase</fullName>
    </submittedName>
</protein>
<dbReference type="SUPFAM" id="SSF53335">
    <property type="entry name" value="S-adenosyl-L-methionine-dependent methyltransferases"/>
    <property type="match status" value="1"/>
</dbReference>
<evidence type="ECO:0000259" key="2">
    <source>
        <dbReference type="Pfam" id="PF13649"/>
    </source>
</evidence>
<dbReference type="GO" id="GO:0008168">
    <property type="term" value="F:methyltransferase activity"/>
    <property type="evidence" value="ECO:0007669"/>
    <property type="project" value="UniProtKB-KW"/>
</dbReference>
<dbReference type="Gene3D" id="3.40.50.150">
    <property type="entry name" value="Vaccinia Virus protein VP39"/>
    <property type="match status" value="1"/>
</dbReference>
<dbReference type="RefSeq" id="WP_104985362.1">
    <property type="nucleotide sequence ID" value="NZ_CP012673.1"/>
</dbReference>
<gene>
    <name evidence="3" type="primary">smtA</name>
    <name evidence="3" type="ORF">SOCE26_088470</name>
</gene>
<dbReference type="AlphaFoldDB" id="A0A2L0F6W6"/>
<dbReference type="InterPro" id="IPR041698">
    <property type="entry name" value="Methyltransf_25"/>
</dbReference>
<reference evidence="3 4" key="1">
    <citation type="submission" date="2015-09" db="EMBL/GenBank/DDBJ databases">
        <title>Sorangium comparison.</title>
        <authorList>
            <person name="Zaburannyi N."/>
            <person name="Bunk B."/>
            <person name="Overmann J."/>
            <person name="Mueller R."/>
        </authorList>
    </citation>
    <scope>NUCLEOTIDE SEQUENCE [LARGE SCALE GENOMIC DNA]</scope>
    <source>
        <strain evidence="3 4">So ce26</strain>
    </source>
</reference>
<name>A0A2L0F6W6_SORCE</name>
<dbReference type="GO" id="GO:0032259">
    <property type="term" value="P:methylation"/>
    <property type="evidence" value="ECO:0007669"/>
    <property type="project" value="UniProtKB-KW"/>
</dbReference>
<accession>A0A2L0F6W6</accession>
<dbReference type="Proteomes" id="UP000238348">
    <property type="component" value="Chromosome"/>
</dbReference>
<proteinExistence type="predicted"/>
<sequence length="239" mass="26486">MYSSAADLYDLLHTGNRDYKDYTAEAAELAAVIRRVHPEAQTLLDVACGTAEHARLLTQEHGFRVDGVDINPTFVNIARAKLPHGSVVEADMTTFELPGRYDVILCLFSSIGYARTLENVQRTLARFRAHLGEGGLVLVEPWFAPGALEPGRVFVKTVEAPGVTVCRMSCSEIEGRLSRLHFEYLIGRAGRIERASEIHELGLFTTEEMLDCFRQARLEATYDPKGPYGRGLFLARAAA</sequence>
<dbReference type="Pfam" id="PF13649">
    <property type="entry name" value="Methyltransf_25"/>
    <property type="match status" value="1"/>
</dbReference>
<evidence type="ECO:0000313" key="4">
    <source>
        <dbReference type="Proteomes" id="UP000238348"/>
    </source>
</evidence>
<keyword evidence="1 3" id="KW-0808">Transferase</keyword>
<keyword evidence="3" id="KW-0489">Methyltransferase</keyword>
<dbReference type="Gene3D" id="2.20.130.10">
    <property type="entry name" value="CAC2371-like domains"/>
    <property type="match status" value="1"/>
</dbReference>
<feature type="domain" description="Methyltransferase" evidence="2">
    <location>
        <begin position="44"/>
        <end position="135"/>
    </location>
</feature>
<evidence type="ECO:0000256" key="1">
    <source>
        <dbReference type="ARBA" id="ARBA00022679"/>
    </source>
</evidence>
<dbReference type="EMBL" id="CP012673">
    <property type="protein sequence ID" value="AUX47328.1"/>
    <property type="molecule type" value="Genomic_DNA"/>
</dbReference>
<evidence type="ECO:0000313" key="3">
    <source>
        <dbReference type="EMBL" id="AUX47328.1"/>
    </source>
</evidence>